<dbReference type="EMBL" id="BMAT01001966">
    <property type="protein sequence ID" value="GFR96173.1"/>
    <property type="molecule type" value="Genomic_DNA"/>
</dbReference>
<organism evidence="7 8">
    <name type="scientific">Elysia marginata</name>
    <dbReference type="NCBI Taxonomy" id="1093978"/>
    <lineage>
        <taxon>Eukaryota</taxon>
        <taxon>Metazoa</taxon>
        <taxon>Spiralia</taxon>
        <taxon>Lophotrochozoa</taxon>
        <taxon>Mollusca</taxon>
        <taxon>Gastropoda</taxon>
        <taxon>Heterobranchia</taxon>
        <taxon>Euthyneura</taxon>
        <taxon>Panpulmonata</taxon>
        <taxon>Sacoglossa</taxon>
        <taxon>Placobranchoidea</taxon>
        <taxon>Plakobranchidae</taxon>
        <taxon>Elysia</taxon>
    </lineage>
</organism>
<dbReference type="InterPro" id="IPR003599">
    <property type="entry name" value="Ig_sub"/>
</dbReference>
<dbReference type="InterPro" id="IPR013783">
    <property type="entry name" value="Ig-like_fold"/>
</dbReference>
<evidence type="ECO:0000256" key="3">
    <source>
        <dbReference type="ARBA" id="ARBA00023157"/>
    </source>
</evidence>
<dbReference type="PANTHER" id="PTHR12231">
    <property type="entry name" value="CTX-RELATED TYPE I TRANSMEMBRANE PROTEIN"/>
    <property type="match status" value="1"/>
</dbReference>
<dbReference type="SMART" id="SM00408">
    <property type="entry name" value="IGc2"/>
    <property type="match status" value="2"/>
</dbReference>
<protein>
    <submittedName>
        <fullName evidence="7">Opioid-binding protein/cell adhesion molecule</fullName>
    </submittedName>
</protein>
<feature type="region of interest" description="Disordered" evidence="5">
    <location>
        <begin position="335"/>
        <end position="355"/>
    </location>
</feature>
<evidence type="ECO:0000256" key="1">
    <source>
        <dbReference type="ARBA" id="ARBA00022729"/>
    </source>
</evidence>
<proteinExistence type="predicted"/>
<gene>
    <name evidence="7" type="ORF">ElyMa_000961400</name>
</gene>
<dbReference type="InterPro" id="IPR051170">
    <property type="entry name" value="Neural/epithelial_adhesion"/>
</dbReference>
<feature type="domain" description="Ig-like" evidence="6">
    <location>
        <begin position="183"/>
        <end position="279"/>
    </location>
</feature>
<feature type="region of interest" description="Disordered" evidence="5">
    <location>
        <begin position="295"/>
        <end position="322"/>
    </location>
</feature>
<evidence type="ECO:0000256" key="5">
    <source>
        <dbReference type="SAM" id="MobiDB-lite"/>
    </source>
</evidence>
<evidence type="ECO:0000313" key="7">
    <source>
        <dbReference type="EMBL" id="GFR96173.1"/>
    </source>
</evidence>
<keyword evidence="1" id="KW-0732">Signal</keyword>
<dbReference type="Pfam" id="PF13927">
    <property type="entry name" value="Ig_3"/>
    <property type="match status" value="2"/>
</dbReference>
<keyword evidence="2" id="KW-0677">Repeat</keyword>
<evidence type="ECO:0000313" key="8">
    <source>
        <dbReference type="Proteomes" id="UP000762676"/>
    </source>
</evidence>
<keyword evidence="3" id="KW-1015">Disulfide bond</keyword>
<evidence type="ECO:0000256" key="4">
    <source>
        <dbReference type="ARBA" id="ARBA00023319"/>
    </source>
</evidence>
<keyword evidence="8" id="KW-1185">Reference proteome</keyword>
<dbReference type="SUPFAM" id="SSF48726">
    <property type="entry name" value="Immunoglobulin"/>
    <property type="match status" value="3"/>
</dbReference>
<dbReference type="GO" id="GO:0043005">
    <property type="term" value="C:neuron projection"/>
    <property type="evidence" value="ECO:0007669"/>
    <property type="project" value="TreeGrafter"/>
</dbReference>
<comment type="caution">
    <text evidence="7">The sequence shown here is derived from an EMBL/GenBank/DDBJ whole genome shotgun (WGS) entry which is preliminary data.</text>
</comment>
<accession>A0AAV4HD64</accession>
<name>A0AAV4HD64_9GAST</name>
<dbReference type="InterPro" id="IPR036179">
    <property type="entry name" value="Ig-like_dom_sf"/>
</dbReference>
<dbReference type="Proteomes" id="UP000762676">
    <property type="component" value="Unassembled WGS sequence"/>
</dbReference>
<dbReference type="PANTHER" id="PTHR12231:SF253">
    <property type="entry name" value="DPR-INTERACTING PROTEIN ETA, ISOFORM B-RELATED"/>
    <property type="match status" value="1"/>
</dbReference>
<dbReference type="Gene3D" id="2.60.40.10">
    <property type="entry name" value="Immunoglobulins"/>
    <property type="match status" value="3"/>
</dbReference>
<dbReference type="AlphaFoldDB" id="A0AAV4HD64"/>
<evidence type="ECO:0000259" key="6">
    <source>
        <dbReference type="PROSITE" id="PS50835"/>
    </source>
</evidence>
<reference evidence="7 8" key="1">
    <citation type="journal article" date="2021" name="Elife">
        <title>Chloroplast acquisition without the gene transfer in kleptoplastic sea slugs, Plakobranchus ocellatus.</title>
        <authorList>
            <person name="Maeda T."/>
            <person name="Takahashi S."/>
            <person name="Yoshida T."/>
            <person name="Shimamura S."/>
            <person name="Takaki Y."/>
            <person name="Nagai Y."/>
            <person name="Toyoda A."/>
            <person name="Suzuki Y."/>
            <person name="Arimoto A."/>
            <person name="Ishii H."/>
            <person name="Satoh N."/>
            <person name="Nishiyama T."/>
            <person name="Hasebe M."/>
            <person name="Maruyama T."/>
            <person name="Minagawa J."/>
            <person name="Obokata J."/>
            <person name="Shigenobu S."/>
        </authorList>
    </citation>
    <scope>NUCLEOTIDE SEQUENCE [LARGE SCALE GENOMIC DNA]</scope>
</reference>
<dbReference type="PROSITE" id="PS50835">
    <property type="entry name" value="IG_LIKE"/>
    <property type="match status" value="2"/>
</dbReference>
<evidence type="ECO:0000256" key="2">
    <source>
        <dbReference type="ARBA" id="ARBA00022737"/>
    </source>
</evidence>
<dbReference type="InterPro" id="IPR007110">
    <property type="entry name" value="Ig-like_dom"/>
</dbReference>
<dbReference type="SMART" id="SM00409">
    <property type="entry name" value="IG"/>
    <property type="match status" value="3"/>
</dbReference>
<feature type="domain" description="Ig-like" evidence="6">
    <location>
        <begin position="80"/>
        <end position="172"/>
    </location>
</feature>
<dbReference type="InterPro" id="IPR003598">
    <property type="entry name" value="Ig_sub2"/>
</dbReference>
<sequence>MNLFYLQKIIWVKENPYAVLTFYEKRITDDSRMTVERPDLKAWNLHIRETSSNDTGRYQCSINTDPIDNKDIQLNVIVLPKIVANSSKEDGVMENDTVTLQCRTTGTPKPRVTWRRLIYSEDENEDKLFGKVCPGTNTLGNDGEILIITNITRNCGGIYQCVASNDRGDSVSEDIDVKVLFAPEVTVPSPRLGQYVGKETVLDCIIKASKAVTTAVWMKDGKEFSSQYNDRGKFRIDLYKEDRYTQILSLRLLMIEKKHFGTYTCVAKNPIAMRSANITLYDYSAHQKAHMVTTTSTTTQRGYLHPSRRQQHQTDTDVSGEPYRTKEDQHLKYETGAPNYGHVSADQRNYRRGRPSDKNAAIPFRITCNQLLVNMAALWMVVMYLKIGSWTLL</sequence>
<keyword evidence="4" id="KW-0393">Immunoglobulin domain</keyword>